<feature type="transmembrane region" description="Helical" evidence="1">
    <location>
        <begin position="226"/>
        <end position="246"/>
    </location>
</feature>
<feature type="transmembrane region" description="Helical" evidence="1">
    <location>
        <begin position="147"/>
        <end position="169"/>
    </location>
</feature>
<comment type="caution">
    <text evidence="2">The sequence shown here is derived from an EMBL/GenBank/DDBJ whole genome shotgun (WGS) entry which is preliminary data.</text>
</comment>
<feature type="transmembrane region" description="Helical" evidence="1">
    <location>
        <begin position="175"/>
        <end position="195"/>
    </location>
</feature>
<keyword evidence="1" id="KW-0812">Transmembrane</keyword>
<keyword evidence="1" id="KW-0472">Membrane</keyword>
<evidence type="ECO:0000313" key="2">
    <source>
        <dbReference type="EMBL" id="GAA3388453.1"/>
    </source>
</evidence>
<keyword evidence="1" id="KW-1133">Transmembrane helix</keyword>
<sequence length="274" mass="27646">MDPDTQDRIRSLALAGACTAFIAVPNVGALIGEGEQTERYDTVLTPPNYAFVVWAPIFAGCALSTVGQCAPDGRRLALSRRTGWPLVGAYATNALWSLAAQSDRFTLTPLLLPTAAAFAAAAHVRLQDLPAEADHGFARVTPVSTGLLLGWTTLASAVNIAAGANLAAAQKTSPSTVRASVAGLIGVGAAVAAGVAGSRRGAAALAATAGWGLLTTALTSSRPRSVRFAAAAGVSAIAAGLVTGVISERRAAVRTCDVPPGVRKRAWGCPPAGP</sequence>
<dbReference type="EMBL" id="BAAAYN010000023">
    <property type="protein sequence ID" value="GAA3388453.1"/>
    <property type="molecule type" value="Genomic_DNA"/>
</dbReference>
<feature type="transmembrane region" description="Helical" evidence="1">
    <location>
        <begin position="202"/>
        <end position="220"/>
    </location>
</feature>
<feature type="transmembrane region" description="Helical" evidence="1">
    <location>
        <begin position="12"/>
        <end position="31"/>
    </location>
</feature>
<name>A0ABP6SY75_9ACTN</name>
<evidence type="ECO:0000313" key="3">
    <source>
        <dbReference type="Proteomes" id="UP001501676"/>
    </source>
</evidence>
<protein>
    <recommendedName>
        <fullName evidence="4">Tryptophan-rich sensory protein</fullName>
    </recommendedName>
</protein>
<organism evidence="2 3">
    <name type="scientific">Cryptosporangium minutisporangium</name>
    <dbReference type="NCBI Taxonomy" id="113569"/>
    <lineage>
        <taxon>Bacteria</taxon>
        <taxon>Bacillati</taxon>
        <taxon>Actinomycetota</taxon>
        <taxon>Actinomycetes</taxon>
        <taxon>Cryptosporangiales</taxon>
        <taxon>Cryptosporangiaceae</taxon>
        <taxon>Cryptosporangium</taxon>
    </lineage>
</organism>
<evidence type="ECO:0008006" key="4">
    <source>
        <dbReference type="Google" id="ProtNLM"/>
    </source>
</evidence>
<dbReference type="RefSeq" id="WP_345729155.1">
    <property type="nucleotide sequence ID" value="NZ_BAAAYN010000023.1"/>
</dbReference>
<gene>
    <name evidence="2" type="ORF">GCM10020369_34690</name>
</gene>
<proteinExistence type="predicted"/>
<dbReference type="Proteomes" id="UP001501676">
    <property type="component" value="Unassembled WGS sequence"/>
</dbReference>
<reference evidence="3" key="1">
    <citation type="journal article" date="2019" name="Int. J. Syst. Evol. Microbiol.">
        <title>The Global Catalogue of Microorganisms (GCM) 10K type strain sequencing project: providing services to taxonomists for standard genome sequencing and annotation.</title>
        <authorList>
            <consortium name="The Broad Institute Genomics Platform"/>
            <consortium name="The Broad Institute Genome Sequencing Center for Infectious Disease"/>
            <person name="Wu L."/>
            <person name="Ma J."/>
        </authorList>
    </citation>
    <scope>NUCLEOTIDE SEQUENCE [LARGE SCALE GENOMIC DNA]</scope>
    <source>
        <strain evidence="3">JCM 9458</strain>
    </source>
</reference>
<feature type="transmembrane region" description="Helical" evidence="1">
    <location>
        <begin position="51"/>
        <end position="70"/>
    </location>
</feature>
<keyword evidence="3" id="KW-1185">Reference proteome</keyword>
<evidence type="ECO:0000256" key="1">
    <source>
        <dbReference type="SAM" id="Phobius"/>
    </source>
</evidence>
<accession>A0ABP6SY75</accession>